<feature type="compositionally biased region" description="Polar residues" evidence="1">
    <location>
        <begin position="1"/>
        <end position="13"/>
    </location>
</feature>
<dbReference type="HOGENOM" id="CLU_923063_0_0_1"/>
<proteinExistence type="predicted"/>
<evidence type="ECO:0000259" key="3">
    <source>
        <dbReference type="Pfam" id="PF20237"/>
    </source>
</evidence>
<keyword evidence="2" id="KW-0472">Membrane</keyword>
<feature type="compositionally biased region" description="Low complexity" evidence="1">
    <location>
        <begin position="196"/>
        <end position="211"/>
    </location>
</feature>
<protein>
    <recommendedName>
        <fullName evidence="3">DUF6594 domain-containing protein</fullName>
    </recommendedName>
</protein>
<feature type="non-terminal residue" evidence="4">
    <location>
        <position position="302"/>
    </location>
</feature>
<feature type="transmembrane region" description="Helical" evidence="2">
    <location>
        <begin position="253"/>
        <end position="272"/>
    </location>
</feature>
<reference evidence="4 5" key="1">
    <citation type="journal article" date="2012" name="PLoS Pathog.">
        <title>Diverse lifestyles and strategies of plant pathogenesis encoded in the genomes of eighteen Dothideomycetes fungi.</title>
        <authorList>
            <person name="Ohm R.A."/>
            <person name="Feau N."/>
            <person name="Henrissat B."/>
            <person name="Schoch C.L."/>
            <person name="Horwitz B.A."/>
            <person name="Barry K.W."/>
            <person name="Condon B.J."/>
            <person name="Copeland A.C."/>
            <person name="Dhillon B."/>
            <person name="Glaser F."/>
            <person name="Hesse C.N."/>
            <person name="Kosti I."/>
            <person name="LaButti K."/>
            <person name="Lindquist E.A."/>
            <person name="Lucas S."/>
            <person name="Salamov A.A."/>
            <person name="Bradshaw R.E."/>
            <person name="Ciuffetti L."/>
            <person name="Hamelin R.C."/>
            <person name="Kema G.H.J."/>
            <person name="Lawrence C."/>
            <person name="Scott J.A."/>
            <person name="Spatafora J.W."/>
            <person name="Turgeon B.G."/>
            <person name="de Wit P.J.G.M."/>
            <person name="Zhong S."/>
            <person name="Goodwin S.B."/>
            <person name="Grigoriev I.V."/>
        </authorList>
    </citation>
    <scope>NUCLEOTIDE SEQUENCE [LARGE SCALE GENOMIC DNA]</scope>
    <source>
        <strain evidence="4 5">SO2202</strain>
    </source>
</reference>
<name>M3D3I5_SPHMS</name>
<dbReference type="eggNOG" id="ENOG502SQVM">
    <property type="taxonomic scope" value="Eukaryota"/>
</dbReference>
<dbReference type="RefSeq" id="XP_016760580.1">
    <property type="nucleotide sequence ID" value="XM_016901941.1"/>
</dbReference>
<accession>M3D3I5</accession>
<dbReference type="InterPro" id="IPR046529">
    <property type="entry name" value="DUF6594"/>
</dbReference>
<gene>
    <name evidence="4" type="ORF">SEPMUDRAFT_12493</name>
</gene>
<feature type="compositionally biased region" description="Pro residues" evidence="1">
    <location>
        <begin position="89"/>
        <end position="100"/>
    </location>
</feature>
<dbReference type="Pfam" id="PF20237">
    <property type="entry name" value="DUF6594"/>
    <property type="match status" value="1"/>
</dbReference>
<evidence type="ECO:0000313" key="5">
    <source>
        <dbReference type="Proteomes" id="UP000016931"/>
    </source>
</evidence>
<dbReference type="STRING" id="692275.M3D3I5"/>
<sequence>AYSASYYSPQGQVAHSAPPQVPDAPNNMQRTVVGYELLARELSSPDSPVQPLYRRFEYLHHRILLHMQDELQEMEEQLRRVDEIIATMEPPPEEGQPPTPSSRRGDKNFGTPWHHQRTELLGRIFLKTKDYNAAIASFASMTKHSATAEQNHIEHYRDWLTQKSPIHELETRFLATENEKDLISPILDSAPPLPQPIQQQQQPLSTPVLQPIRKHPPPPHPTPPPPQNLAAILSLSFLPILLFSMIPTFAGRFFVTLLIITGTGFVAAKTRFGDVMPLGEWVVCAAVYVLVSMGIAGCVPVY</sequence>
<feature type="region of interest" description="Disordered" evidence="1">
    <location>
        <begin position="1"/>
        <end position="27"/>
    </location>
</feature>
<organism evidence="4 5">
    <name type="scientific">Sphaerulina musiva (strain SO2202)</name>
    <name type="common">Poplar stem canker fungus</name>
    <name type="synonym">Septoria musiva</name>
    <dbReference type="NCBI Taxonomy" id="692275"/>
    <lineage>
        <taxon>Eukaryota</taxon>
        <taxon>Fungi</taxon>
        <taxon>Dikarya</taxon>
        <taxon>Ascomycota</taxon>
        <taxon>Pezizomycotina</taxon>
        <taxon>Dothideomycetes</taxon>
        <taxon>Dothideomycetidae</taxon>
        <taxon>Mycosphaerellales</taxon>
        <taxon>Mycosphaerellaceae</taxon>
        <taxon>Sphaerulina</taxon>
    </lineage>
</organism>
<keyword evidence="2" id="KW-0812">Transmembrane</keyword>
<dbReference type="PANTHER" id="PTHR34502:SF6">
    <property type="entry name" value="DUF6594 DOMAIN-CONTAINING PROTEIN"/>
    <property type="match status" value="1"/>
</dbReference>
<dbReference type="Proteomes" id="UP000016931">
    <property type="component" value="Unassembled WGS sequence"/>
</dbReference>
<dbReference type="OMA" id="DSKEPRM"/>
<keyword evidence="5" id="KW-1185">Reference proteome</keyword>
<feature type="non-terminal residue" evidence="4">
    <location>
        <position position="1"/>
    </location>
</feature>
<feature type="region of interest" description="Disordered" evidence="1">
    <location>
        <begin position="87"/>
        <end position="113"/>
    </location>
</feature>
<dbReference type="PANTHER" id="PTHR34502">
    <property type="entry name" value="DUF6594 DOMAIN-CONTAINING PROTEIN-RELATED"/>
    <property type="match status" value="1"/>
</dbReference>
<feature type="region of interest" description="Disordered" evidence="1">
    <location>
        <begin position="186"/>
        <end position="226"/>
    </location>
</feature>
<evidence type="ECO:0000256" key="2">
    <source>
        <dbReference type="SAM" id="Phobius"/>
    </source>
</evidence>
<dbReference type="AlphaFoldDB" id="M3D3I5"/>
<evidence type="ECO:0000256" key="1">
    <source>
        <dbReference type="SAM" id="MobiDB-lite"/>
    </source>
</evidence>
<dbReference type="GeneID" id="27899078"/>
<dbReference type="OrthoDB" id="5416037at2759"/>
<keyword evidence="2" id="KW-1133">Transmembrane helix</keyword>
<feature type="transmembrane region" description="Helical" evidence="2">
    <location>
        <begin position="278"/>
        <end position="301"/>
    </location>
</feature>
<evidence type="ECO:0000313" key="4">
    <source>
        <dbReference type="EMBL" id="EMF12459.1"/>
    </source>
</evidence>
<feature type="domain" description="DUF6594" evidence="3">
    <location>
        <begin position="35"/>
        <end position="292"/>
    </location>
</feature>
<dbReference type="EMBL" id="KB456264">
    <property type="protein sequence ID" value="EMF12459.1"/>
    <property type="molecule type" value="Genomic_DNA"/>
</dbReference>